<evidence type="ECO:0000313" key="3">
    <source>
        <dbReference type="Proteomes" id="UP000018004"/>
    </source>
</evidence>
<dbReference type="AlphaFoldDB" id="V6S9E6"/>
<reference evidence="2 3" key="1">
    <citation type="submission" date="2013-08" db="EMBL/GenBank/DDBJ databases">
        <title>Flavobacterium limnosediminis JC2902 genome sequencing.</title>
        <authorList>
            <person name="Lee K."/>
            <person name="Yi H."/>
            <person name="Park S."/>
            <person name="Chun J."/>
        </authorList>
    </citation>
    <scope>NUCLEOTIDE SEQUENCE [LARGE SCALE GENOMIC DNA]</scope>
    <source>
        <strain evidence="2 3">JC2902</strain>
    </source>
</reference>
<keyword evidence="1" id="KW-1133">Transmembrane helix</keyword>
<comment type="caution">
    <text evidence="2">The sequence shown here is derived from an EMBL/GenBank/DDBJ whole genome shotgun (WGS) entry which is preliminary data.</text>
</comment>
<dbReference type="STRING" id="1341181.FLJC2902T_32280"/>
<evidence type="ECO:0000256" key="1">
    <source>
        <dbReference type="SAM" id="Phobius"/>
    </source>
</evidence>
<keyword evidence="3" id="KW-1185">Reference proteome</keyword>
<dbReference type="EMBL" id="AVGG01000047">
    <property type="protein sequence ID" value="ESU23064.1"/>
    <property type="molecule type" value="Genomic_DNA"/>
</dbReference>
<dbReference type="RefSeq" id="WP_023580754.1">
    <property type="nucleotide sequence ID" value="NZ_AVGG01000047.1"/>
</dbReference>
<accession>V6S9E6</accession>
<dbReference type="PATRIC" id="fig|1341181.4.peg.3165"/>
<keyword evidence="1" id="KW-0812">Transmembrane</keyword>
<feature type="transmembrane region" description="Helical" evidence="1">
    <location>
        <begin position="20"/>
        <end position="42"/>
    </location>
</feature>
<keyword evidence="1" id="KW-0472">Membrane</keyword>
<dbReference type="Proteomes" id="UP000018004">
    <property type="component" value="Unassembled WGS sequence"/>
</dbReference>
<organism evidence="2 3">
    <name type="scientific">Flavobacterium limnosediminis JC2902</name>
    <dbReference type="NCBI Taxonomy" id="1341181"/>
    <lineage>
        <taxon>Bacteria</taxon>
        <taxon>Pseudomonadati</taxon>
        <taxon>Bacteroidota</taxon>
        <taxon>Flavobacteriia</taxon>
        <taxon>Flavobacteriales</taxon>
        <taxon>Flavobacteriaceae</taxon>
        <taxon>Flavobacterium</taxon>
    </lineage>
</organism>
<evidence type="ECO:0000313" key="2">
    <source>
        <dbReference type="EMBL" id="ESU23064.1"/>
    </source>
</evidence>
<protein>
    <submittedName>
        <fullName evidence="2">Uncharacterized protein</fullName>
    </submittedName>
</protein>
<name>V6S9E6_9FLAO</name>
<gene>
    <name evidence="2" type="ORF">FLJC2902T_32280</name>
</gene>
<sequence length="137" mass="16485">MLENFWKKENNFENINPQYKALLTLLMIVLFICFVALSSNLFEQNKKRLEMELDLEYNDVVIEKGRDKNNRNNPYLILSKTNLYHEDSIIWAKIDVGDSLIKQKKSSLLKVIKKDTVIILDYKDVYKYWDNIYRNER</sequence>
<proteinExistence type="predicted"/>